<dbReference type="AlphaFoldDB" id="A0A819W8F8"/>
<dbReference type="Proteomes" id="UP000663842">
    <property type="component" value="Unassembled WGS sequence"/>
</dbReference>
<dbReference type="Proteomes" id="UP000663887">
    <property type="component" value="Unassembled WGS sequence"/>
</dbReference>
<evidence type="ECO:0000256" key="1">
    <source>
        <dbReference type="SAM" id="MobiDB-lite"/>
    </source>
</evidence>
<evidence type="ECO:0000313" key="3">
    <source>
        <dbReference type="EMBL" id="CAF1438154.1"/>
    </source>
</evidence>
<comment type="caution">
    <text evidence="10">The sequence shown here is derived from an EMBL/GenBank/DDBJ whole genome shotgun (WGS) entry which is preliminary data.</text>
</comment>
<dbReference type="EMBL" id="CAJNRG010017543">
    <property type="protein sequence ID" value="CAF2233588.1"/>
    <property type="molecule type" value="Genomic_DNA"/>
</dbReference>
<gene>
    <name evidence="9" type="ORF">BYL167_LOCUS8779</name>
    <name evidence="2" type="ORF">CJN711_LOCUS14295</name>
    <name evidence="7" type="ORF">GIL414_LOCUS6304</name>
    <name evidence="3" type="ORF">KQP761_LOCUS11381</name>
    <name evidence="5" type="ORF">MBJ925_LOCUS27756</name>
    <name evidence="8" type="ORF">SMN809_LOCUS6732</name>
    <name evidence="10" type="ORF">UXM345_LOCUS23281</name>
    <name evidence="4" type="ORF">WKI299_LOCUS16777</name>
    <name evidence="6" type="ORF">XDN619_LOCUS34464</name>
</gene>
<dbReference type="EMBL" id="CAJOBF010003988">
    <property type="protein sequence ID" value="CAF4118908.1"/>
    <property type="molecule type" value="Genomic_DNA"/>
</dbReference>
<dbReference type="OrthoDB" id="9979107at2759"/>
<evidence type="ECO:0000313" key="5">
    <source>
        <dbReference type="EMBL" id="CAF2131946.1"/>
    </source>
</evidence>
<dbReference type="Proteomes" id="UP000676336">
    <property type="component" value="Unassembled WGS sequence"/>
</dbReference>
<dbReference type="Proteomes" id="UP000681720">
    <property type="component" value="Unassembled WGS sequence"/>
</dbReference>
<dbReference type="EMBL" id="CAJOBJ010001780">
    <property type="protein sequence ID" value="CAF3896090.1"/>
    <property type="molecule type" value="Genomic_DNA"/>
</dbReference>
<evidence type="ECO:0000313" key="6">
    <source>
        <dbReference type="EMBL" id="CAF2233588.1"/>
    </source>
</evidence>
<evidence type="ECO:0000313" key="4">
    <source>
        <dbReference type="EMBL" id="CAF2084108.1"/>
    </source>
</evidence>
<feature type="compositionally biased region" description="Acidic residues" evidence="1">
    <location>
        <begin position="628"/>
        <end position="642"/>
    </location>
</feature>
<organism evidence="10 11">
    <name type="scientific">Rotaria magnacalcarata</name>
    <dbReference type="NCBI Taxonomy" id="392030"/>
    <lineage>
        <taxon>Eukaryota</taxon>
        <taxon>Metazoa</taxon>
        <taxon>Spiralia</taxon>
        <taxon>Gnathifera</taxon>
        <taxon>Rotifera</taxon>
        <taxon>Eurotatoria</taxon>
        <taxon>Bdelloidea</taxon>
        <taxon>Philodinida</taxon>
        <taxon>Philodinidae</taxon>
        <taxon>Rotaria</taxon>
    </lineage>
</organism>
<dbReference type="Proteomes" id="UP000663855">
    <property type="component" value="Unassembled WGS sequence"/>
</dbReference>
<name>A0A819W8F8_9BILA</name>
<feature type="region of interest" description="Disordered" evidence="1">
    <location>
        <begin position="620"/>
        <end position="642"/>
    </location>
</feature>
<evidence type="ECO:0000313" key="8">
    <source>
        <dbReference type="EMBL" id="CAF3902853.1"/>
    </source>
</evidence>
<dbReference type="Proteomes" id="UP000663834">
    <property type="component" value="Unassembled WGS sequence"/>
</dbReference>
<dbReference type="EMBL" id="CAJOBI010001857">
    <property type="protein sequence ID" value="CAF3902853.1"/>
    <property type="molecule type" value="Genomic_DNA"/>
</dbReference>
<evidence type="ECO:0000313" key="2">
    <source>
        <dbReference type="EMBL" id="CAF1247091.1"/>
    </source>
</evidence>
<dbReference type="EMBL" id="CAJNOW010005046">
    <property type="protein sequence ID" value="CAF1438154.1"/>
    <property type="molecule type" value="Genomic_DNA"/>
</dbReference>
<evidence type="ECO:0000313" key="9">
    <source>
        <dbReference type="EMBL" id="CAF3907033.1"/>
    </source>
</evidence>
<evidence type="ECO:0000313" key="7">
    <source>
        <dbReference type="EMBL" id="CAF3896090.1"/>
    </source>
</evidence>
<reference evidence="10" key="1">
    <citation type="submission" date="2021-02" db="EMBL/GenBank/DDBJ databases">
        <authorList>
            <person name="Nowell W R."/>
        </authorList>
    </citation>
    <scope>NUCLEOTIDE SEQUENCE</scope>
</reference>
<dbReference type="EMBL" id="CAJNOV010006409">
    <property type="protein sequence ID" value="CAF1247091.1"/>
    <property type="molecule type" value="Genomic_DNA"/>
</dbReference>
<dbReference type="EMBL" id="CAJOBH010002445">
    <property type="protein sequence ID" value="CAF3907033.1"/>
    <property type="molecule type" value="Genomic_DNA"/>
</dbReference>
<dbReference type="Proteomes" id="UP000663824">
    <property type="component" value="Unassembled WGS sequence"/>
</dbReference>
<evidence type="ECO:0000313" key="10">
    <source>
        <dbReference type="EMBL" id="CAF4118908.1"/>
    </source>
</evidence>
<proteinExistence type="predicted"/>
<dbReference type="EMBL" id="CAJNRE010014889">
    <property type="protein sequence ID" value="CAF2131946.1"/>
    <property type="molecule type" value="Genomic_DNA"/>
</dbReference>
<protein>
    <submittedName>
        <fullName evidence="10">Uncharacterized protein</fullName>
    </submittedName>
</protein>
<dbReference type="Proteomes" id="UP000681967">
    <property type="component" value="Unassembled WGS sequence"/>
</dbReference>
<evidence type="ECO:0000313" key="11">
    <source>
        <dbReference type="Proteomes" id="UP000663842"/>
    </source>
</evidence>
<dbReference type="EMBL" id="CAJNRF010006702">
    <property type="protein sequence ID" value="CAF2084108.1"/>
    <property type="molecule type" value="Genomic_DNA"/>
</dbReference>
<accession>A0A819W8F8</accession>
<sequence length="642" mass="75107">MNISESNKSYLLNIFQRIPPSHIALFLRLIKLYPINIVDDSMKREKTILAIINEITNNDYRSDVWPAIMSINRIPELVEQVLLKDESKRLLSAIDRLQPKFELQSHRFQIYQLVPMTKMCFICKNHLGEPIFDENCYIIGRNNVYQCVLHKNECCDIVYKYGYSRNRRTRERIILPDAIFKQEFIHLFDHLVYERRLLVAFTNLIYEAASSFQSFTNATNADIDQNRNFNNEIPVKHKLHSKYFAATWTWFEIARFLLFMTDSQSVQIPDVIQRLSHDMYYEANNNFFYELFVKFWSRHGQVEDSQCRSKSTCMRNFVFDTHMKAHRLVCAFTSSCDESVPEMGAVAIGCPRAPLRSSSNILKKMSTTDKNKCKHYCSDHYMYALELNTSTHSSITEAIELDRIADDFEDADKCTVHRDENDTEHKRRTAGFMAIVSNCNVIIGWNESVRSEGMRRSVYQLLRYLHLGGILPPAAAYDSACTFVAYLKNQYCVSLIPSPYVQELLQKKYCIDRFHRRNHTRPECKTILSCSYPANQPFFDNENTQVCEQLFSHFTKLKATLRSIVWPYSNIFYCITFHLRNCFHTNIFPDNPNLAVKSNIPPPKGEIIQWTQIMASSSYQMHQKTQQDTDEKDAETQDVIDT</sequence>
<dbReference type="Proteomes" id="UP000663856">
    <property type="component" value="Unassembled WGS sequence"/>
</dbReference>